<gene>
    <name evidence="1" type="ORF">IWW38_005795</name>
</gene>
<name>A0ACC1LUP1_9FUNG</name>
<proteinExistence type="predicted"/>
<evidence type="ECO:0000313" key="1">
    <source>
        <dbReference type="EMBL" id="KAJ2881461.1"/>
    </source>
</evidence>
<protein>
    <submittedName>
        <fullName evidence="1">Uncharacterized protein</fullName>
    </submittedName>
</protein>
<evidence type="ECO:0000313" key="2">
    <source>
        <dbReference type="Proteomes" id="UP001139981"/>
    </source>
</evidence>
<dbReference type="Proteomes" id="UP001139981">
    <property type="component" value="Unassembled WGS sequence"/>
</dbReference>
<sequence>MDRDKASYADMLAVLEAKKGDSEQDFKDAFEQLYLYTRQTYQMQHNLRFAWGLTVCGRKVCVIHFGPDRATASPIIDVGTPEGRQALIGLFVNCALCEYAQLGRDPTIRRLDSLNCWEIDCPDDTGDTTGGTVVKYYYSKVYFAADRVFGRHTRCFLAASKMPTVAVSESNPLIPDIIVKDAWAYAHRIPAKDIRDEVKGLRSIDSEFPEGVDTGFIVPRIKAGGRVYFELNGKRVEDNTDTMYGKPPELVEDNTDTMDERPTEPVVDNGDTRYKNLYDPCLFRTHRRIATSPIGEPLAEVKSIAEFVTVVCDVMVFHYELVRR</sequence>
<feature type="non-terminal residue" evidence="1">
    <location>
        <position position="324"/>
    </location>
</feature>
<comment type="caution">
    <text evidence="1">The sequence shown here is derived from an EMBL/GenBank/DDBJ whole genome shotgun (WGS) entry which is preliminary data.</text>
</comment>
<keyword evidence="2" id="KW-1185">Reference proteome</keyword>
<accession>A0ACC1LUP1</accession>
<dbReference type="EMBL" id="JANBVB010002935">
    <property type="protein sequence ID" value="KAJ2881461.1"/>
    <property type="molecule type" value="Genomic_DNA"/>
</dbReference>
<organism evidence="1 2">
    <name type="scientific">Coemansia aciculifera</name>
    <dbReference type="NCBI Taxonomy" id="417176"/>
    <lineage>
        <taxon>Eukaryota</taxon>
        <taxon>Fungi</taxon>
        <taxon>Fungi incertae sedis</taxon>
        <taxon>Zoopagomycota</taxon>
        <taxon>Kickxellomycotina</taxon>
        <taxon>Kickxellomycetes</taxon>
        <taxon>Kickxellales</taxon>
        <taxon>Kickxellaceae</taxon>
        <taxon>Coemansia</taxon>
    </lineage>
</organism>
<reference evidence="1" key="1">
    <citation type="submission" date="2022-07" db="EMBL/GenBank/DDBJ databases">
        <title>Phylogenomic reconstructions and comparative analyses of Kickxellomycotina fungi.</title>
        <authorList>
            <person name="Reynolds N.K."/>
            <person name="Stajich J.E."/>
            <person name="Barry K."/>
            <person name="Grigoriev I.V."/>
            <person name="Crous P."/>
            <person name="Smith M.E."/>
        </authorList>
    </citation>
    <scope>NUCLEOTIDE SEQUENCE</scope>
    <source>
        <strain evidence="1">CBS 190363</strain>
    </source>
</reference>